<dbReference type="EMBL" id="UINC01029833">
    <property type="protein sequence ID" value="SVB13237.1"/>
    <property type="molecule type" value="Genomic_DNA"/>
</dbReference>
<sequence length="34" mass="3996">MIHTNGPILPPRPRTPQCGNVLPRLWTRYLKKKI</sequence>
<reference evidence="1" key="1">
    <citation type="submission" date="2018-05" db="EMBL/GenBank/DDBJ databases">
        <authorList>
            <person name="Lanie J.A."/>
            <person name="Ng W.-L."/>
            <person name="Kazmierczak K.M."/>
            <person name="Andrzejewski T.M."/>
            <person name="Davidsen T.M."/>
            <person name="Wayne K.J."/>
            <person name="Tettelin H."/>
            <person name="Glass J.I."/>
            <person name="Rusch D."/>
            <person name="Podicherti R."/>
            <person name="Tsui H.-C.T."/>
            <person name="Winkler M.E."/>
        </authorList>
    </citation>
    <scope>NUCLEOTIDE SEQUENCE</scope>
</reference>
<organism evidence="1">
    <name type="scientific">marine metagenome</name>
    <dbReference type="NCBI Taxonomy" id="408172"/>
    <lineage>
        <taxon>unclassified sequences</taxon>
        <taxon>metagenomes</taxon>
        <taxon>ecological metagenomes</taxon>
    </lineage>
</organism>
<proteinExistence type="predicted"/>
<dbReference type="AlphaFoldDB" id="A0A382BJ88"/>
<gene>
    <name evidence="1" type="ORF">METZ01_LOCUS166091</name>
</gene>
<protein>
    <submittedName>
        <fullName evidence="1">Uncharacterized protein</fullName>
    </submittedName>
</protein>
<feature type="non-terminal residue" evidence="1">
    <location>
        <position position="1"/>
    </location>
</feature>
<accession>A0A382BJ88</accession>
<name>A0A382BJ88_9ZZZZ</name>
<feature type="non-terminal residue" evidence="1">
    <location>
        <position position="34"/>
    </location>
</feature>
<evidence type="ECO:0000313" key="1">
    <source>
        <dbReference type="EMBL" id="SVB13237.1"/>
    </source>
</evidence>